<keyword evidence="2" id="KW-1185">Reference proteome</keyword>
<protein>
    <submittedName>
        <fullName evidence="1">Uncharacterized protein</fullName>
    </submittedName>
</protein>
<dbReference type="EMBL" id="FZQP02000227">
    <property type="protein sequence ID" value="VVC88061.1"/>
    <property type="molecule type" value="Genomic_DNA"/>
</dbReference>
<evidence type="ECO:0000313" key="2">
    <source>
        <dbReference type="Proteomes" id="UP000324832"/>
    </source>
</evidence>
<proteinExistence type="predicted"/>
<name>A0A5E4PQA2_9NEOP</name>
<dbReference type="AlphaFoldDB" id="A0A5E4PQA2"/>
<sequence length="73" mass="8142">MEAPVITFPYAPYPPPISSHDGHDEWHGRYGLRELRREHGVSTARIPAALSAARAPARAQVNTCTHTQTRCTY</sequence>
<accession>A0A5E4PQA2</accession>
<gene>
    <name evidence="1" type="ORF">LSINAPIS_LOCUS1521</name>
</gene>
<dbReference type="Proteomes" id="UP000324832">
    <property type="component" value="Unassembled WGS sequence"/>
</dbReference>
<reference evidence="1 2" key="1">
    <citation type="submission" date="2017-07" db="EMBL/GenBank/DDBJ databases">
        <authorList>
            <person name="Talla V."/>
            <person name="Backstrom N."/>
        </authorList>
    </citation>
    <scope>NUCLEOTIDE SEQUENCE [LARGE SCALE GENOMIC DNA]</scope>
</reference>
<evidence type="ECO:0000313" key="1">
    <source>
        <dbReference type="EMBL" id="VVC88061.1"/>
    </source>
</evidence>
<organism evidence="1 2">
    <name type="scientific">Leptidea sinapis</name>
    <dbReference type="NCBI Taxonomy" id="189913"/>
    <lineage>
        <taxon>Eukaryota</taxon>
        <taxon>Metazoa</taxon>
        <taxon>Ecdysozoa</taxon>
        <taxon>Arthropoda</taxon>
        <taxon>Hexapoda</taxon>
        <taxon>Insecta</taxon>
        <taxon>Pterygota</taxon>
        <taxon>Neoptera</taxon>
        <taxon>Endopterygota</taxon>
        <taxon>Lepidoptera</taxon>
        <taxon>Glossata</taxon>
        <taxon>Ditrysia</taxon>
        <taxon>Papilionoidea</taxon>
        <taxon>Pieridae</taxon>
        <taxon>Dismorphiinae</taxon>
        <taxon>Leptidea</taxon>
    </lineage>
</organism>